<organism evidence="2">
    <name type="scientific">Phytophthora nicotianae</name>
    <name type="common">Potato buckeye rot agent</name>
    <name type="synonym">Phytophthora parasitica</name>
    <dbReference type="NCBI Taxonomy" id="4792"/>
    <lineage>
        <taxon>Eukaryota</taxon>
        <taxon>Sar</taxon>
        <taxon>Stramenopiles</taxon>
        <taxon>Oomycota</taxon>
        <taxon>Peronosporomycetes</taxon>
        <taxon>Peronosporales</taxon>
        <taxon>Peronosporaceae</taxon>
        <taxon>Phytophthora</taxon>
    </lineage>
</organism>
<evidence type="ECO:0008006" key="3">
    <source>
        <dbReference type="Google" id="ProtNLM"/>
    </source>
</evidence>
<evidence type="ECO:0000256" key="1">
    <source>
        <dbReference type="SAM" id="SignalP"/>
    </source>
</evidence>
<dbReference type="EMBL" id="KI689885">
    <property type="protein sequence ID" value="ETK71164.1"/>
    <property type="molecule type" value="Genomic_DNA"/>
</dbReference>
<proteinExistence type="predicted"/>
<feature type="chain" id="PRO_5004816214" description="RxLR effector protein" evidence="1">
    <location>
        <begin position="23"/>
        <end position="526"/>
    </location>
</feature>
<name>W2FKJ8_PHYNI</name>
<protein>
    <recommendedName>
        <fullName evidence="3">RxLR effector protein</fullName>
    </recommendedName>
</protein>
<dbReference type="VEuPathDB" id="FungiDB:PPTG_18575"/>
<dbReference type="AlphaFoldDB" id="W2FKJ8"/>
<reference evidence="2" key="1">
    <citation type="submission" date="2013-11" db="EMBL/GenBank/DDBJ databases">
        <title>The Genome Sequence of Phytophthora parasitica CJ02B3.</title>
        <authorList>
            <consortium name="The Broad Institute Genomics Platform"/>
            <person name="Russ C."/>
            <person name="Tyler B."/>
            <person name="Panabieres F."/>
            <person name="Shan W."/>
            <person name="Tripathy S."/>
            <person name="Grunwald N."/>
            <person name="Machado M."/>
            <person name="Johnson C.S."/>
            <person name="Arredondo F."/>
            <person name="Hong C."/>
            <person name="Coffey M."/>
            <person name="Young S.K."/>
            <person name="Zeng Q."/>
            <person name="Gargeya S."/>
            <person name="Fitzgerald M."/>
            <person name="Abouelleil A."/>
            <person name="Alvarado L."/>
            <person name="Chapman S.B."/>
            <person name="Gainer-Dewar J."/>
            <person name="Goldberg J."/>
            <person name="Griggs A."/>
            <person name="Gujja S."/>
            <person name="Hansen M."/>
            <person name="Howarth C."/>
            <person name="Imamovic A."/>
            <person name="Ireland A."/>
            <person name="Larimer J."/>
            <person name="McCowan C."/>
            <person name="Murphy C."/>
            <person name="Pearson M."/>
            <person name="Poon T.W."/>
            <person name="Priest M."/>
            <person name="Roberts A."/>
            <person name="Saif S."/>
            <person name="Shea T."/>
            <person name="Sykes S."/>
            <person name="Wortman J."/>
            <person name="Nusbaum C."/>
            <person name="Birren B."/>
        </authorList>
    </citation>
    <scope>NUCLEOTIDE SEQUENCE [LARGE SCALE GENOMIC DNA]</scope>
    <source>
        <strain evidence="2">CJ02B3</strain>
    </source>
</reference>
<keyword evidence="1" id="KW-0732">Signal</keyword>
<evidence type="ECO:0000313" key="2">
    <source>
        <dbReference type="EMBL" id="ETK71164.1"/>
    </source>
</evidence>
<dbReference type="Proteomes" id="UP000053236">
    <property type="component" value="Unassembled WGS sequence"/>
</dbReference>
<gene>
    <name evidence="2" type="ORF">L915_21541</name>
</gene>
<accession>W2FKJ8</accession>
<feature type="signal peptide" evidence="1">
    <location>
        <begin position="1"/>
        <end position="22"/>
    </location>
</feature>
<sequence length="526" mass="58483">MHISWTALLAAIVALLPWISNGVVSTVSDMTTANLPTKTHMLTDKPVGAPASRVLRESETDETKSEERMMNAAIEKLTSLVKVGTSRTSKNVNWKSLLTGEQPADEVLKVFQLENGLERALTSSNLKAMETYVHEVNKINTNNKVSVIGLFTAHYGDDAVAKALVTAQSNAKTTDELATIRQLREDQLSAWLSSEKSVDNVFTLLKLREDGYAALASPKMDVLDDYMKLVIRTNSGDETLLQTLTKGFGGEEKLAMLLVLAKDDSRTSELATALQNALLNKWMASKMQPEGVLTTLKLDGGVKDALFNQNLHTLTAFISMYNARNPSSKTSLIETFSAHYGDGVLAKVLYSLRSDQATQVLASKLQMQQFKLWLTSKKSADDVYKLLKIKIDDFLEEINPKLQILDEYVAVLKATNPQVKTDMLAVVSNGFGGEGVLARKIVSMLKQLDSINVDTVTFPATEYQKALFKRWFRSDIKPKSIYSQILKVDEHYATTADIAVVDRYTTYYNKKNQPPNVFTFNDPRRS</sequence>